<dbReference type="SMART" id="SM00028">
    <property type="entry name" value="TPR"/>
    <property type="match status" value="3"/>
</dbReference>
<dbReference type="InterPro" id="IPR011990">
    <property type="entry name" value="TPR-like_helical_dom_sf"/>
</dbReference>
<dbReference type="InterPro" id="IPR001789">
    <property type="entry name" value="Sig_transdc_resp-reg_receiver"/>
</dbReference>
<comment type="catalytic activity">
    <reaction evidence="1">
        <text>ATP + protein L-histidine = ADP + protein N-phospho-L-histidine.</text>
        <dbReference type="EC" id="2.7.13.3"/>
    </reaction>
</comment>
<dbReference type="EMBL" id="CP002691">
    <property type="protein sequence ID" value="AEE53058.1"/>
    <property type="molecule type" value="Genomic_DNA"/>
</dbReference>
<dbReference type="CDD" id="cd16922">
    <property type="entry name" value="HATPase_EvgS-ArcB-TorS-like"/>
    <property type="match status" value="1"/>
</dbReference>
<dbReference type="GO" id="GO:0000155">
    <property type="term" value="F:phosphorelay sensor kinase activity"/>
    <property type="evidence" value="ECO:0007669"/>
    <property type="project" value="InterPro"/>
</dbReference>
<dbReference type="PANTHER" id="PTHR45339">
    <property type="entry name" value="HYBRID SIGNAL TRANSDUCTION HISTIDINE KINASE J"/>
    <property type="match status" value="1"/>
</dbReference>
<evidence type="ECO:0000256" key="13">
    <source>
        <dbReference type="SAM" id="Phobius"/>
    </source>
</evidence>
<dbReference type="Pfam" id="PF02518">
    <property type="entry name" value="HATPase_c"/>
    <property type="match status" value="1"/>
</dbReference>
<keyword evidence="17" id="KW-1185">Reference proteome</keyword>
<keyword evidence="7" id="KW-0067">ATP-binding</keyword>
<dbReference type="InterPro" id="IPR003661">
    <property type="entry name" value="HisK_dim/P_dom"/>
</dbReference>
<evidence type="ECO:0000256" key="10">
    <source>
        <dbReference type="ARBA" id="ARBA00068150"/>
    </source>
</evidence>
<keyword evidence="13" id="KW-0812">Transmembrane</keyword>
<evidence type="ECO:0000256" key="8">
    <source>
        <dbReference type="ARBA" id="ARBA00023012"/>
    </source>
</evidence>
<dbReference type="STRING" id="760192.Halhy_5232"/>
<dbReference type="InterPro" id="IPR036097">
    <property type="entry name" value="HisK_dim/P_sf"/>
</dbReference>
<keyword evidence="3 11" id="KW-0597">Phosphoprotein</keyword>
<dbReference type="Gene3D" id="3.40.50.2300">
    <property type="match status" value="1"/>
</dbReference>
<dbReference type="EC" id="2.7.13.3" evidence="2"/>
<dbReference type="PROSITE" id="PS50110">
    <property type="entry name" value="RESPONSE_REGULATORY"/>
    <property type="match status" value="1"/>
</dbReference>
<sequence length="871" mass="98454">MKNSHILPTFILMVIGILFTTIGYGQSKTDAELYAIWKDKSKPDGDRIKAYFDRLNDWEMFENELDNKWFVASDKAIELALKLDKKEYLPLFYLASSYNYAMIQTDFARGCIEINKVIESAKVANASKFPVFIAYMISSSACQADIKEEDIINEFNKIKNTLSDSRKDITLLRELMFGLGEYYGTKNKYPKALAYLRESQRISEKLKLLDGSYTRNIEMLSIIHTNIGNYKESEKYVHKSLELAHQQKDTLLLGSSYITMSMLKLKSKDEVQAKVYVDSAMYFMKNIKKCEPCYNSAKIVSAGIKNLSGNYVEALTDLNEVEKFSKDNGGIKLEVDFFIAKANALMGLKRYDEAISTIKHSKDMQVSWFRTVSDQYDILVKAYEAKGDYKKALENYKLYVEVEDSLAVWRNGSEVTRLELKNQFTQQQLKSELDFQTQLNTQKSTRNWILFLGISALLLALGLYYRLRYTRKTQKLLQQKNEIIEAEKENAENSERAKHQFLANMSHEIRTPMNAIKGMTDILIRRNPNEDQKEYLNGIKQSSDSLLVIINDILDISKIEAGKVELEHEPFSVVELVNNVHTIMQFKAEEKGLGLLKDIPTENLTVQGDATRLRQILLNLIGNAIKFTEKGLVTTSVKSEQVGDKINVHFTVSDTGIGIDADRMGKIFESFEQAYSDTSRKFGGTGLGLSISKKLVELHNGKIWVESEKGKGSQFHFTIAYAIAQTAAGVPHAEDANAHVADALKGIRILLVEDNQFNAVVAQEELEDAIEGVQVELAENGLIAVEKLKSSTFDVILMDVQMPVMNGFEATKAIRALNNGKANIPIIAMTANVLKEEVDLCYQAGMNGFIGKPFDTNELMQKIFNLTNKNA</sequence>
<dbReference type="Pfam" id="PF00072">
    <property type="entry name" value="Response_reg"/>
    <property type="match status" value="1"/>
</dbReference>
<dbReference type="FunFam" id="1.10.287.130:FF:000002">
    <property type="entry name" value="Two-component osmosensing histidine kinase"/>
    <property type="match status" value="1"/>
</dbReference>
<feature type="transmembrane region" description="Helical" evidence="13">
    <location>
        <begin position="448"/>
        <end position="467"/>
    </location>
</feature>
<dbReference type="InterPro" id="IPR004358">
    <property type="entry name" value="Sig_transdc_His_kin-like_C"/>
</dbReference>
<dbReference type="Pfam" id="PF00512">
    <property type="entry name" value="HisKA"/>
    <property type="match status" value="1"/>
</dbReference>
<dbReference type="RefSeq" id="WP_013767593.1">
    <property type="nucleotide sequence ID" value="NC_015510.1"/>
</dbReference>
<proteinExistence type="predicted"/>
<reference evidence="16 17" key="1">
    <citation type="journal article" date="2011" name="Stand. Genomic Sci.">
        <title>Complete genome sequence of Haliscomenobacter hydrossis type strain (O).</title>
        <authorList>
            <consortium name="US DOE Joint Genome Institute (JGI-PGF)"/>
            <person name="Daligault H."/>
            <person name="Lapidus A."/>
            <person name="Zeytun A."/>
            <person name="Nolan M."/>
            <person name="Lucas S."/>
            <person name="Del Rio T.G."/>
            <person name="Tice H."/>
            <person name="Cheng J.F."/>
            <person name="Tapia R."/>
            <person name="Han C."/>
            <person name="Goodwin L."/>
            <person name="Pitluck S."/>
            <person name="Liolios K."/>
            <person name="Pagani I."/>
            <person name="Ivanova N."/>
            <person name="Huntemann M."/>
            <person name="Mavromatis K."/>
            <person name="Mikhailova N."/>
            <person name="Pati A."/>
            <person name="Chen A."/>
            <person name="Palaniappan K."/>
            <person name="Land M."/>
            <person name="Hauser L."/>
            <person name="Brambilla E.M."/>
            <person name="Rohde M."/>
            <person name="Verbarg S."/>
            <person name="Goker M."/>
            <person name="Bristow J."/>
            <person name="Eisen J.A."/>
            <person name="Markowitz V."/>
            <person name="Hugenholtz P."/>
            <person name="Kyrpides N.C."/>
            <person name="Klenk H.P."/>
            <person name="Woyke T."/>
        </authorList>
    </citation>
    <scope>NUCLEOTIDE SEQUENCE [LARGE SCALE GENOMIC DNA]</scope>
    <source>
        <strain evidence="17">ATCC 27775 / DSM 1100 / LMG 10767 / O</strain>
    </source>
</reference>
<feature type="transmembrane region" description="Helical" evidence="13">
    <location>
        <begin position="7"/>
        <end position="25"/>
    </location>
</feature>
<feature type="modified residue" description="4-aspartylphosphate" evidence="11">
    <location>
        <position position="799"/>
    </location>
</feature>
<dbReference type="InterPro" id="IPR003594">
    <property type="entry name" value="HATPase_dom"/>
</dbReference>
<dbReference type="Gene3D" id="1.10.287.130">
    <property type="match status" value="1"/>
</dbReference>
<dbReference type="CDD" id="cd00082">
    <property type="entry name" value="HisKA"/>
    <property type="match status" value="1"/>
</dbReference>
<dbReference type="SUPFAM" id="SSF52172">
    <property type="entry name" value="CheY-like"/>
    <property type="match status" value="1"/>
</dbReference>
<evidence type="ECO:0000256" key="12">
    <source>
        <dbReference type="SAM" id="Coils"/>
    </source>
</evidence>
<name>F4L5Z8_HALH1</name>
<evidence type="ECO:0000256" key="5">
    <source>
        <dbReference type="ARBA" id="ARBA00022741"/>
    </source>
</evidence>
<dbReference type="KEGG" id="hhy:Halhy_5232"/>
<reference key="2">
    <citation type="submission" date="2011-04" db="EMBL/GenBank/DDBJ databases">
        <title>Complete sequence of chromosome of Haliscomenobacter hydrossis DSM 1100.</title>
        <authorList>
            <consortium name="US DOE Joint Genome Institute (JGI-PGF)"/>
            <person name="Lucas S."/>
            <person name="Han J."/>
            <person name="Lapidus A."/>
            <person name="Bruce D."/>
            <person name="Goodwin L."/>
            <person name="Pitluck S."/>
            <person name="Peters L."/>
            <person name="Kyrpides N."/>
            <person name="Mavromatis K."/>
            <person name="Ivanova N."/>
            <person name="Ovchinnikova G."/>
            <person name="Pagani I."/>
            <person name="Daligault H."/>
            <person name="Detter J.C."/>
            <person name="Han C."/>
            <person name="Land M."/>
            <person name="Hauser L."/>
            <person name="Markowitz V."/>
            <person name="Cheng J.-F."/>
            <person name="Hugenholtz P."/>
            <person name="Woyke T."/>
            <person name="Wu D."/>
            <person name="Verbarg S."/>
            <person name="Frueling A."/>
            <person name="Brambilla E."/>
            <person name="Klenk H.-P."/>
            <person name="Eisen J.A."/>
        </authorList>
    </citation>
    <scope>NUCLEOTIDE SEQUENCE</scope>
    <source>
        <strain>DSM 1100</strain>
    </source>
</reference>
<dbReference type="SUPFAM" id="SSF47384">
    <property type="entry name" value="Homodimeric domain of signal transducing histidine kinase"/>
    <property type="match status" value="1"/>
</dbReference>
<evidence type="ECO:0000256" key="7">
    <source>
        <dbReference type="ARBA" id="ARBA00022840"/>
    </source>
</evidence>
<feature type="coiled-coil region" evidence="12">
    <location>
        <begin position="469"/>
        <end position="504"/>
    </location>
</feature>
<dbReference type="SUPFAM" id="SSF48452">
    <property type="entry name" value="TPR-like"/>
    <property type="match status" value="1"/>
</dbReference>
<keyword evidence="13" id="KW-1133">Transmembrane helix</keyword>
<gene>
    <name evidence="16" type="ordered locus">Halhy_5232</name>
</gene>
<dbReference type="SUPFAM" id="SSF55874">
    <property type="entry name" value="ATPase domain of HSP90 chaperone/DNA topoisomerase II/histidine kinase"/>
    <property type="match status" value="1"/>
</dbReference>
<feature type="domain" description="Response regulatory" evidence="15">
    <location>
        <begin position="748"/>
        <end position="867"/>
    </location>
</feature>
<evidence type="ECO:0000256" key="11">
    <source>
        <dbReference type="PROSITE-ProRule" id="PRU00169"/>
    </source>
</evidence>
<accession>F4L5Z8</accession>
<dbReference type="SMART" id="SM00387">
    <property type="entry name" value="HATPase_c"/>
    <property type="match status" value="1"/>
</dbReference>
<evidence type="ECO:0000259" key="14">
    <source>
        <dbReference type="PROSITE" id="PS50109"/>
    </source>
</evidence>
<organism evidence="16 17">
    <name type="scientific">Haliscomenobacter hydrossis (strain ATCC 27775 / DSM 1100 / LMG 10767 / O)</name>
    <dbReference type="NCBI Taxonomy" id="760192"/>
    <lineage>
        <taxon>Bacteria</taxon>
        <taxon>Pseudomonadati</taxon>
        <taxon>Bacteroidota</taxon>
        <taxon>Saprospiria</taxon>
        <taxon>Saprospirales</taxon>
        <taxon>Haliscomenobacteraceae</taxon>
        <taxon>Haliscomenobacter</taxon>
    </lineage>
</organism>
<dbReference type="InterPro" id="IPR005467">
    <property type="entry name" value="His_kinase_dom"/>
</dbReference>
<dbReference type="PROSITE" id="PS50109">
    <property type="entry name" value="HIS_KIN"/>
    <property type="match status" value="1"/>
</dbReference>
<evidence type="ECO:0000256" key="4">
    <source>
        <dbReference type="ARBA" id="ARBA00022679"/>
    </source>
</evidence>
<dbReference type="CDD" id="cd17546">
    <property type="entry name" value="REC_hyHK_CKI1_RcsC-like"/>
    <property type="match status" value="1"/>
</dbReference>
<evidence type="ECO:0000256" key="1">
    <source>
        <dbReference type="ARBA" id="ARBA00000085"/>
    </source>
</evidence>
<dbReference type="HOGENOM" id="CLU_000445_114_15_10"/>
<feature type="domain" description="Histidine kinase" evidence="14">
    <location>
        <begin position="504"/>
        <end position="723"/>
    </location>
</feature>
<keyword evidence="13" id="KW-0472">Membrane</keyword>
<dbReference type="FunFam" id="3.30.565.10:FF:000010">
    <property type="entry name" value="Sensor histidine kinase RcsC"/>
    <property type="match status" value="1"/>
</dbReference>
<keyword evidence="4" id="KW-0808">Transferase</keyword>
<dbReference type="GO" id="GO:0005524">
    <property type="term" value="F:ATP binding"/>
    <property type="evidence" value="ECO:0007669"/>
    <property type="project" value="UniProtKB-KW"/>
</dbReference>
<dbReference type="SMART" id="SM00388">
    <property type="entry name" value="HisKA"/>
    <property type="match status" value="1"/>
</dbReference>
<dbReference type="InterPro" id="IPR011006">
    <property type="entry name" value="CheY-like_superfamily"/>
</dbReference>
<keyword evidence="5" id="KW-0547">Nucleotide-binding</keyword>
<evidence type="ECO:0000256" key="3">
    <source>
        <dbReference type="ARBA" id="ARBA00022553"/>
    </source>
</evidence>
<evidence type="ECO:0000256" key="9">
    <source>
        <dbReference type="ARBA" id="ARBA00064003"/>
    </source>
</evidence>
<dbReference type="eggNOG" id="COG2205">
    <property type="taxonomic scope" value="Bacteria"/>
</dbReference>
<dbReference type="eggNOG" id="COG0457">
    <property type="taxonomic scope" value="Bacteria"/>
</dbReference>
<keyword evidence="6 16" id="KW-0418">Kinase</keyword>
<evidence type="ECO:0000256" key="6">
    <source>
        <dbReference type="ARBA" id="ARBA00022777"/>
    </source>
</evidence>
<evidence type="ECO:0000259" key="15">
    <source>
        <dbReference type="PROSITE" id="PS50110"/>
    </source>
</evidence>
<evidence type="ECO:0000313" key="17">
    <source>
        <dbReference type="Proteomes" id="UP000008461"/>
    </source>
</evidence>
<comment type="subunit">
    <text evidence="9">At low DSF concentrations, interacts with RpfF.</text>
</comment>
<protein>
    <recommendedName>
        <fullName evidence="10">Sensory/regulatory protein RpfC</fullName>
        <ecNumber evidence="2">2.7.13.3</ecNumber>
    </recommendedName>
</protein>
<dbReference type="Gene3D" id="1.25.40.10">
    <property type="entry name" value="Tetratricopeptide repeat domain"/>
    <property type="match status" value="2"/>
</dbReference>
<keyword evidence="8" id="KW-0902">Two-component regulatory system</keyword>
<dbReference type="eggNOG" id="COG0784">
    <property type="taxonomic scope" value="Bacteria"/>
</dbReference>
<dbReference type="InterPro" id="IPR019734">
    <property type="entry name" value="TPR_rpt"/>
</dbReference>
<evidence type="ECO:0000256" key="2">
    <source>
        <dbReference type="ARBA" id="ARBA00012438"/>
    </source>
</evidence>
<dbReference type="OrthoDB" id="4457677at2"/>
<evidence type="ECO:0000313" key="16">
    <source>
        <dbReference type="EMBL" id="AEE53058.1"/>
    </source>
</evidence>
<dbReference type="Proteomes" id="UP000008461">
    <property type="component" value="Chromosome"/>
</dbReference>
<dbReference type="InterPro" id="IPR036890">
    <property type="entry name" value="HATPase_C_sf"/>
</dbReference>
<keyword evidence="12" id="KW-0175">Coiled coil</keyword>
<dbReference type="PANTHER" id="PTHR45339:SF1">
    <property type="entry name" value="HYBRID SIGNAL TRANSDUCTION HISTIDINE KINASE J"/>
    <property type="match status" value="1"/>
</dbReference>
<dbReference type="AlphaFoldDB" id="F4L5Z8"/>
<dbReference type="Gene3D" id="3.30.565.10">
    <property type="entry name" value="Histidine kinase-like ATPase, C-terminal domain"/>
    <property type="match status" value="1"/>
</dbReference>
<dbReference type="PRINTS" id="PR00344">
    <property type="entry name" value="BCTRLSENSOR"/>
</dbReference>
<dbReference type="SMART" id="SM00448">
    <property type="entry name" value="REC"/>
    <property type="match status" value="1"/>
</dbReference>